<dbReference type="AlphaFoldDB" id="A0A532VA12"/>
<feature type="chain" id="PRO_5021707858" description="DUF5667 domain-containing protein" evidence="2">
    <location>
        <begin position="19"/>
        <end position="224"/>
    </location>
</feature>
<organism evidence="3 4">
    <name type="scientific">candidate division TA06 bacterium B3_TA06</name>
    <dbReference type="NCBI Taxonomy" id="2012487"/>
    <lineage>
        <taxon>Bacteria</taxon>
        <taxon>Bacteria division TA06</taxon>
    </lineage>
</organism>
<name>A0A532VA12_UNCT6</name>
<dbReference type="EMBL" id="NJBO01000002">
    <property type="protein sequence ID" value="TKJ43827.1"/>
    <property type="molecule type" value="Genomic_DNA"/>
</dbReference>
<dbReference type="Proteomes" id="UP000317778">
    <property type="component" value="Unassembled WGS sequence"/>
</dbReference>
<feature type="signal peptide" evidence="2">
    <location>
        <begin position="1"/>
        <end position="18"/>
    </location>
</feature>
<protein>
    <recommendedName>
        <fullName evidence="5">DUF5667 domain-containing protein</fullName>
    </recommendedName>
</protein>
<keyword evidence="2" id="KW-0732">Signal</keyword>
<keyword evidence="1" id="KW-0175">Coiled coil</keyword>
<evidence type="ECO:0000256" key="2">
    <source>
        <dbReference type="SAM" id="SignalP"/>
    </source>
</evidence>
<evidence type="ECO:0008006" key="5">
    <source>
        <dbReference type="Google" id="ProtNLM"/>
    </source>
</evidence>
<gene>
    <name evidence="3" type="ORF">CEE36_01540</name>
</gene>
<feature type="coiled-coil region" evidence="1">
    <location>
        <begin position="181"/>
        <end position="208"/>
    </location>
</feature>
<reference evidence="3 4" key="1">
    <citation type="submission" date="2017-06" db="EMBL/GenBank/DDBJ databases">
        <title>Novel microbial phyla capable of carbon fixation and sulfur reduction in deep-sea sediments.</title>
        <authorList>
            <person name="Huang J."/>
            <person name="Baker B."/>
            <person name="Wang Y."/>
        </authorList>
    </citation>
    <scope>NUCLEOTIDE SEQUENCE [LARGE SCALE GENOMIC DNA]</scope>
    <source>
        <strain evidence="3">B3_TA06</strain>
    </source>
</reference>
<sequence>MKKYLIALALLIPVIAMAGELNMAVTDDFVNSVKAVEENVEEAGELLDNAEETFYTLVDLIVELPEISTPKEEVMAVLDSATKKKDIKAAEELYEKYLAETAAREEAFLELWNNSETKQGIVTYFNNRKEIALSIKEDAQKALEIDIQAFKDLADLPEKFKAASEDIANQVKADPTAAFSAKKVLSAIKEANESLKATKEKATQQKETAGKLLNWLKDLVKTEE</sequence>
<accession>A0A532VA12</accession>
<comment type="caution">
    <text evidence="3">The sequence shown here is derived from an EMBL/GenBank/DDBJ whole genome shotgun (WGS) entry which is preliminary data.</text>
</comment>
<proteinExistence type="predicted"/>
<evidence type="ECO:0000313" key="4">
    <source>
        <dbReference type="Proteomes" id="UP000317778"/>
    </source>
</evidence>
<evidence type="ECO:0000313" key="3">
    <source>
        <dbReference type="EMBL" id="TKJ43827.1"/>
    </source>
</evidence>
<evidence type="ECO:0000256" key="1">
    <source>
        <dbReference type="SAM" id="Coils"/>
    </source>
</evidence>